<evidence type="ECO:0000313" key="1">
    <source>
        <dbReference type="EMBL" id="KAF0484241.1"/>
    </source>
</evidence>
<gene>
    <name evidence="1" type="ORF">F8M41_023053</name>
</gene>
<dbReference type="AlphaFoldDB" id="A0A8H4AE25"/>
<evidence type="ECO:0000313" key="2">
    <source>
        <dbReference type="Proteomes" id="UP000439903"/>
    </source>
</evidence>
<dbReference type="Proteomes" id="UP000439903">
    <property type="component" value="Unassembled WGS sequence"/>
</dbReference>
<dbReference type="OrthoDB" id="2430946at2759"/>
<comment type="caution">
    <text evidence="1">The sequence shown here is derived from an EMBL/GenBank/DDBJ whole genome shotgun (WGS) entry which is preliminary data.</text>
</comment>
<dbReference type="EMBL" id="WTPW01000735">
    <property type="protein sequence ID" value="KAF0484241.1"/>
    <property type="molecule type" value="Genomic_DNA"/>
</dbReference>
<keyword evidence="2" id="KW-1185">Reference proteome</keyword>
<sequence>MYTVTTPISTSTKTLEEDASILKELSRKYSTEQLIEYLKGQKQVKETNEIIKQKLLEFSNLIEEIRKWKAPYAIYFVIFPPEDWSYNHYISWADKNMNKETINRTFYNALKIMDKDQNILQRIHNVIQGLLKKKKVSFEVCFNNFFGVCSGW</sequence>
<reference evidence="1 2" key="1">
    <citation type="journal article" date="2019" name="Environ. Microbiol.">
        <title>At the nexus of three kingdoms: the genome of the mycorrhizal fungus Gigaspora margarita provides insights into plant, endobacterial and fungal interactions.</title>
        <authorList>
            <person name="Venice F."/>
            <person name="Ghignone S."/>
            <person name="Salvioli di Fossalunga A."/>
            <person name="Amselem J."/>
            <person name="Novero M."/>
            <person name="Xianan X."/>
            <person name="Sedzielewska Toro K."/>
            <person name="Morin E."/>
            <person name="Lipzen A."/>
            <person name="Grigoriev I.V."/>
            <person name="Henrissat B."/>
            <person name="Martin F.M."/>
            <person name="Bonfante P."/>
        </authorList>
    </citation>
    <scope>NUCLEOTIDE SEQUENCE [LARGE SCALE GENOMIC DNA]</scope>
    <source>
        <strain evidence="1 2">BEG34</strain>
    </source>
</reference>
<protein>
    <submittedName>
        <fullName evidence="1">Uncharacterized protein</fullName>
    </submittedName>
</protein>
<proteinExistence type="predicted"/>
<name>A0A8H4AE25_GIGMA</name>
<organism evidence="1 2">
    <name type="scientific">Gigaspora margarita</name>
    <dbReference type="NCBI Taxonomy" id="4874"/>
    <lineage>
        <taxon>Eukaryota</taxon>
        <taxon>Fungi</taxon>
        <taxon>Fungi incertae sedis</taxon>
        <taxon>Mucoromycota</taxon>
        <taxon>Glomeromycotina</taxon>
        <taxon>Glomeromycetes</taxon>
        <taxon>Diversisporales</taxon>
        <taxon>Gigasporaceae</taxon>
        <taxon>Gigaspora</taxon>
    </lineage>
</organism>
<accession>A0A8H4AE25</accession>